<feature type="transmembrane region" description="Helical" evidence="2">
    <location>
        <begin position="44"/>
        <end position="65"/>
    </location>
</feature>
<sequence>MPDFDDQILTSAFAEFRDEAAPYVRPDGVAATSATVRTRKRNRAVALSVLALLVIAVPVAAGATADGDSHGPPSQVAASTEFTTAPTTSPTSPAPAQTSPSAIPPAAHGSSAASSPANAGLTTREAPDEFGFYTPSRRIVCLMTAEANAVRCDVNHDWELPAAPESCHVDWGNGVSMGNGKKAQLTCAGDSLQNESFEVVPYQTVIKSNDLKCTVTDAGVTCLDLSSGHGFTVSRAKYKLF</sequence>
<keyword evidence="2" id="KW-0472">Membrane</keyword>
<feature type="region of interest" description="Disordered" evidence="1">
    <location>
        <begin position="63"/>
        <end position="121"/>
    </location>
</feature>
<evidence type="ECO:0000313" key="3">
    <source>
        <dbReference type="EMBL" id="GIE66767.1"/>
    </source>
</evidence>
<dbReference type="InterPro" id="IPR046576">
    <property type="entry name" value="DUF6636"/>
</dbReference>
<proteinExistence type="predicted"/>
<evidence type="ECO:0000256" key="2">
    <source>
        <dbReference type="SAM" id="Phobius"/>
    </source>
</evidence>
<dbReference type="RefSeq" id="WP_203825412.1">
    <property type="nucleotide sequence ID" value="NZ_BAAATY010000010.1"/>
</dbReference>
<keyword evidence="2" id="KW-1133">Transmembrane helix</keyword>
<evidence type="ECO:0000313" key="4">
    <source>
        <dbReference type="Proteomes" id="UP000624709"/>
    </source>
</evidence>
<keyword evidence="2" id="KW-0812">Transmembrane</keyword>
<keyword evidence="4" id="KW-1185">Reference proteome</keyword>
<protein>
    <submittedName>
        <fullName evidence="3">Uncharacterized protein</fullName>
    </submittedName>
</protein>
<organism evidence="3 4">
    <name type="scientific">Actinoplanes palleronii</name>
    <dbReference type="NCBI Taxonomy" id="113570"/>
    <lineage>
        <taxon>Bacteria</taxon>
        <taxon>Bacillati</taxon>
        <taxon>Actinomycetota</taxon>
        <taxon>Actinomycetes</taxon>
        <taxon>Micromonosporales</taxon>
        <taxon>Micromonosporaceae</taxon>
        <taxon>Actinoplanes</taxon>
    </lineage>
</organism>
<dbReference type="EMBL" id="BOMS01000041">
    <property type="protein sequence ID" value="GIE66767.1"/>
    <property type="molecule type" value="Genomic_DNA"/>
</dbReference>
<reference evidence="3 4" key="1">
    <citation type="submission" date="2021-01" db="EMBL/GenBank/DDBJ databases">
        <title>Whole genome shotgun sequence of Actinoplanes palleronii NBRC 14916.</title>
        <authorList>
            <person name="Komaki H."/>
            <person name="Tamura T."/>
        </authorList>
    </citation>
    <scope>NUCLEOTIDE SEQUENCE [LARGE SCALE GENOMIC DNA]</scope>
    <source>
        <strain evidence="3 4">NBRC 14916</strain>
    </source>
</reference>
<feature type="compositionally biased region" description="Low complexity" evidence="1">
    <location>
        <begin position="77"/>
        <end position="117"/>
    </location>
</feature>
<accession>A0ABQ4B801</accession>
<evidence type="ECO:0000256" key="1">
    <source>
        <dbReference type="SAM" id="MobiDB-lite"/>
    </source>
</evidence>
<dbReference type="Proteomes" id="UP000624709">
    <property type="component" value="Unassembled WGS sequence"/>
</dbReference>
<dbReference type="Pfam" id="PF20341">
    <property type="entry name" value="DUF6636"/>
    <property type="match status" value="1"/>
</dbReference>
<gene>
    <name evidence="3" type="ORF">Apa02nite_028750</name>
</gene>
<name>A0ABQ4B801_9ACTN</name>
<comment type="caution">
    <text evidence="3">The sequence shown here is derived from an EMBL/GenBank/DDBJ whole genome shotgun (WGS) entry which is preliminary data.</text>
</comment>